<dbReference type="CDD" id="cd03809">
    <property type="entry name" value="GT4_MtfB-like"/>
    <property type="match status" value="1"/>
</dbReference>
<evidence type="ECO:0000256" key="1">
    <source>
        <dbReference type="ARBA" id="ARBA00022679"/>
    </source>
</evidence>
<dbReference type="Pfam" id="PF00534">
    <property type="entry name" value="Glycos_transf_1"/>
    <property type="match status" value="1"/>
</dbReference>
<dbReference type="Gene3D" id="3.40.50.2000">
    <property type="entry name" value="Glycogen Phosphorylase B"/>
    <property type="match status" value="2"/>
</dbReference>
<organism evidence="4 5">
    <name type="scientific">Candidatus Roizmanbacteria bacterium CG_4_8_14_3_um_filter_36_10</name>
    <dbReference type="NCBI Taxonomy" id="1974834"/>
    <lineage>
        <taxon>Bacteria</taxon>
        <taxon>Candidatus Roizmaniibacteriota</taxon>
    </lineage>
</organism>
<dbReference type="GO" id="GO:0009103">
    <property type="term" value="P:lipopolysaccharide biosynthetic process"/>
    <property type="evidence" value="ECO:0007669"/>
    <property type="project" value="TreeGrafter"/>
</dbReference>
<evidence type="ECO:0000313" key="5">
    <source>
        <dbReference type="Proteomes" id="UP000229370"/>
    </source>
</evidence>
<feature type="domain" description="Glycosyltransferase subfamily 4-like N-terminal" evidence="3">
    <location>
        <begin position="63"/>
        <end position="177"/>
    </location>
</feature>
<keyword evidence="1" id="KW-0808">Transferase</keyword>
<proteinExistence type="predicted"/>
<reference evidence="5" key="1">
    <citation type="submission" date="2017-09" db="EMBL/GenBank/DDBJ databases">
        <title>Depth-based differentiation of microbial function through sediment-hosted aquifers and enrichment of novel symbionts in the deep terrestrial subsurface.</title>
        <authorList>
            <person name="Probst A.J."/>
            <person name="Ladd B."/>
            <person name="Jarett J.K."/>
            <person name="Geller-Mcgrath D.E."/>
            <person name="Sieber C.M.K."/>
            <person name="Emerson J.B."/>
            <person name="Anantharaman K."/>
            <person name="Thomas B.C."/>
            <person name="Malmstrom R."/>
            <person name="Stieglmeier M."/>
            <person name="Klingl A."/>
            <person name="Woyke T."/>
            <person name="Ryan C.M."/>
            <person name="Banfield J.F."/>
        </authorList>
    </citation>
    <scope>NUCLEOTIDE SEQUENCE [LARGE SCALE GENOMIC DNA]</scope>
</reference>
<gene>
    <name evidence="4" type="ORF">CO007_03230</name>
</gene>
<accession>A0A2M8GM98</accession>
<dbReference type="Pfam" id="PF13439">
    <property type="entry name" value="Glyco_transf_4"/>
    <property type="match status" value="1"/>
</dbReference>
<dbReference type="SUPFAM" id="SSF53756">
    <property type="entry name" value="UDP-Glycosyltransferase/glycogen phosphorylase"/>
    <property type="match status" value="1"/>
</dbReference>
<dbReference type="Proteomes" id="UP000229370">
    <property type="component" value="Unassembled WGS sequence"/>
</dbReference>
<evidence type="ECO:0008006" key="6">
    <source>
        <dbReference type="Google" id="ProtNLM"/>
    </source>
</evidence>
<dbReference type="PANTHER" id="PTHR46401:SF2">
    <property type="entry name" value="GLYCOSYLTRANSFERASE WBBK-RELATED"/>
    <property type="match status" value="1"/>
</dbReference>
<evidence type="ECO:0000313" key="4">
    <source>
        <dbReference type="EMBL" id="PJC81674.1"/>
    </source>
</evidence>
<dbReference type="PANTHER" id="PTHR46401">
    <property type="entry name" value="GLYCOSYLTRANSFERASE WBBK-RELATED"/>
    <property type="match status" value="1"/>
</dbReference>
<name>A0A2M8GM98_9BACT</name>
<dbReference type="GO" id="GO:0016757">
    <property type="term" value="F:glycosyltransferase activity"/>
    <property type="evidence" value="ECO:0007669"/>
    <property type="project" value="InterPro"/>
</dbReference>
<sequence>MKIGIDARLYSQTGVGVYINNLLYYLDQVQQENDTFFIYLLKRDFRKINFKNKNLVKIEADYLWHSLSEQVDFLNLLYHNNLDLMHFTYFSYPIFYKKRFVITLHDLTPLLFKTGRTSTKNKLLYQFKYLVFKTVLKSAVSRSSAIITPSETVKRQIVNYYGNEYGKKTFPVYEGVNNQLFRAKEDQELKKKFSKPFFIYVGNFYPHKNVEKLIKSFSKIKEEVQLILLGPNDYFQSKIVQLINQLYMENKIVFYCNPTYAELTFFYKNSLALIHPSMSEGFGLPLIEAAYFNCPIIASDIPIFQELLGDTYLSFNPLSEDDMVDKINYFLQCPLKFDYKAILKKYSFKKMTEKTLEIYSACLNN</sequence>
<dbReference type="AlphaFoldDB" id="A0A2M8GM98"/>
<feature type="domain" description="Glycosyl transferase family 1" evidence="2">
    <location>
        <begin position="183"/>
        <end position="345"/>
    </location>
</feature>
<evidence type="ECO:0000259" key="3">
    <source>
        <dbReference type="Pfam" id="PF13439"/>
    </source>
</evidence>
<evidence type="ECO:0000259" key="2">
    <source>
        <dbReference type="Pfam" id="PF00534"/>
    </source>
</evidence>
<dbReference type="InterPro" id="IPR028098">
    <property type="entry name" value="Glyco_trans_4-like_N"/>
</dbReference>
<dbReference type="EMBL" id="PFQK01000055">
    <property type="protein sequence ID" value="PJC81674.1"/>
    <property type="molecule type" value="Genomic_DNA"/>
</dbReference>
<dbReference type="InterPro" id="IPR001296">
    <property type="entry name" value="Glyco_trans_1"/>
</dbReference>
<protein>
    <recommendedName>
        <fullName evidence="6">Glycosyl transferase family 1 domain-containing protein</fullName>
    </recommendedName>
</protein>
<comment type="caution">
    <text evidence="4">The sequence shown here is derived from an EMBL/GenBank/DDBJ whole genome shotgun (WGS) entry which is preliminary data.</text>
</comment>